<dbReference type="InterPro" id="IPR050679">
    <property type="entry name" value="Bact_HTH_transcr_reg"/>
</dbReference>
<sequence>MVKYKKIAQDLRHEILSGDYTPGQQLELEKDMCGRYGVSRITVRRAVDELVHQGLVVKRRGAGTFVKSLKDEDVKELGMAHQFSGFAAAFAGHEVTSEILRFDIIHPQREIAAKLQISPDSFVYDIARVRSVDGCPVVVEYTQMPIGLIPGIQRSVLESSIYRYIEQELKLHIQSAHRKVRAVMPAAEEKQELRITGDLPLLEITQVAFLDDGRPFEYSISRHRGDWNSFRSVSIR</sequence>
<protein>
    <submittedName>
        <fullName evidence="6">GntR family transcriptional regulator</fullName>
    </submittedName>
</protein>
<dbReference type="SUPFAM" id="SSF64288">
    <property type="entry name" value="Chorismate lyase-like"/>
    <property type="match status" value="1"/>
</dbReference>
<keyword evidence="1" id="KW-0678">Repressor</keyword>
<evidence type="ECO:0000313" key="6">
    <source>
        <dbReference type="EMBL" id="MSV24530.1"/>
    </source>
</evidence>
<dbReference type="Gene3D" id="3.40.1410.10">
    <property type="entry name" value="Chorismate lyase-like"/>
    <property type="match status" value="1"/>
</dbReference>
<keyword evidence="3" id="KW-0238">DNA-binding</keyword>
<dbReference type="Pfam" id="PF00392">
    <property type="entry name" value="GntR"/>
    <property type="match status" value="1"/>
</dbReference>
<dbReference type="CDD" id="cd07377">
    <property type="entry name" value="WHTH_GntR"/>
    <property type="match status" value="1"/>
</dbReference>
<dbReference type="InterPro" id="IPR028978">
    <property type="entry name" value="Chorismate_lyase_/UTRA_dom_sf"/>
</dbReference>
<dbReference type="SMART" id="SM00866">
    <property type="entry name" value="UTRA"/>
    <property type="match status" value="1"/>
</dbReference>
<feature type="domain" description="HTH gntR-type" evidence="5">
    <location>
        <begin position="1"/>
        <end position="69"/>
    </location>
</feature>
<evidence type="ECO:0000256" key="2">
    <source>
        <dbReference type="ARBA" id="ARBA00023015"/>
    </source>
</evidence>
<dbReference type="FunFam" id="3.40.1410.10:FF:000008">
    <property type="entry name" value="Transcriptional regulator, GntR family"/>
    <property type="match status" value="1"/>
</dbReference>
<dbReference type="PANTHER" id="PTHR44846">
    <property type="entry name" value="MANNOSYL-D-GLYCERATE TRANSPORT/METABOLISM SYSTEM REPRESSOR MNGR-RELATED"/>
    <property type="match status" value="1"/>
</dbReference>
<dbReference type="InterPro" id="IPR000524">
    <property type="entry name" value="Tscrpt_reg_HTH_GntR"/>
</dbReference>
<dbReference type="PROSITE" id="PS50949">
    <property type="entry name" value="HTH_GNTR"/>
    <property type="match status" value="1"/>
</dbReference>
<evidence type="ECO:0000256" key="3">
    <source>
        <dbReference type="ARBA" id="ARBA00023125"/>
    </source>
</evidence>
<organism evidence="6 7">
    <name type="scientific">Selenomonas montiformis</name>
    <dbReference type="NCBI Taxonomy" id="2652285"/>
    <lineage>
        <taxon>Bacteria</taxon>
        <taxon>Bacillati</taxon>
        <taxon>Bacillota</taxon>
        <taxon>Negativicutes</taxon>
        <taxon>Selenomonadales</taxon>
        <taxon>Selenomonadaceae</taxon>
        <taxon>Selenomonas</taxon>
    </lineage>
</organism>
<reference evidence="6 7" key="1">
    <citation type="submission" date="2019-08" db="EMBL/GenBank/DDBJ databases">
        <title>In-depth cultivation of the pig gut microbiome towards novel bacterial diversity and tailored functional studies.</title>
        <authorList>
            <person name="Wylensek D."/>
            <person name="Hitch T.C.A."/>
            <person name="Clavel T."/>
        </authorList>
    </citation>
    <scope>NUCLEOTIDE SEQUENCE [LARGE SCALE GENOMIC DNA]</scope>
    <source>
        <strain evidence="7">WCA-380-WT-3B3</strain>
    </source>
</reference>
<evidence type="ECO:0000256" key="1">
    <source>
        <dbReference type="ARBA" id="ARBA00022491"/>
    </source>
</evidence>
<evidence type="ECO:0000313" key="7">
    <source>
        <dbReference type="Proteomes" id="UP000430222"/>
    </source>
</evidence>
<dbReference type="PRINTS" id="PR00035">
    <property type="entry name" value="HTHGNTR"/>
</dbReference>
<proteinExistence type="predicted"/>
<dbReference type="Gene3D" id="1.10.10.10">
    <property type="entry name" value="Winged helix-like DNA-binding domain superfamily/Winged helix DNA-binding domain"/>
    <property type="match status" value="1"/>
</dbReference>
<dbReference type="GO" id="GO:0045892">
    <property type="term" value="P:negative regulation of DNA-templated transcription"/>
    <property type="evidence" value="ECO:0007669"/>
    <property type="project" value="TreeGrafter"/>
</dbReference>
<dbReference type="PANTHER" id="PTHR44846:SF5">
    <property type="entry name" value="HTH-TYPE TRANSCRIPTIONAL REGULATOR GMUR"/>
    <property type="match status" value="1"/>
</dbReference>
<dbReference type="SUPFAM" id="SSF46785">
    <property type="entry name" value="Winged helix' DNA-binding domain"/>
    <property type="match status" value="1"/>
</dbReference>
<name>A0A6I2UWP5_9FIRM</name>
<dbReference type="EMBL" id="VUNL01000004">
    <property type="protein sequence ID" value="MSV24530.1"/>
    <property type="molecule type" value="Genomic_DNA"/>
</dbReference>
<dbReference type="AlphaFoldDB" id="A0A6I2UWP5"/>
<dbReference type="RefSeq" id="WP_154620292.1">
    <property type="nucleotide sequence ID" value="NZ_VUNL01000004.1"/>
</dbReference>
<keyword evidence="2" id="KW-0805">Transcription regulation</keyword>
<evidence type="ECO:0000259" key="5">
    <source>
        <dbReference type="PROSITE" id="PS50949"/>
    </source>
</evidence>
<comment type="caution">
    <text evidence="6">The sequence shown here is derived from an EMBL/GenBank/DDBJ whole genome shotgun (WGS) entry which is preliminary data.</text>
</comment>
<gene>
    <name evidence="6" type="ORF">FYJ78_04880</name>
</gene>
<dbReference type="InterPro" id="IPR011663">
    <property type="entry name" value="UTRA"/>
</dbReference>
<dbReference type="Proteomes" id="UP000430222">
    <property type="component" value="Unassembled WGS sequence"/>
</dbReference>
<keyword evidence="7" id="KW-1185">Reference proteome</keyword>
<accession>A0A6I2UWP5</accession>
<dbReference type="GO" id="GO:0003700">
    <property type="term" value="F:DNA-binding transcription factor activity"/>
    <property type="evidence" value="ECO:0007669"/>
    <property type="project" value="InterPro"/>
</dbReference>
<dbReference type="InterPro" id="IPR036388">
    <property type="entry name" value="WH-like_DNA-bd_sf"/>
</dbReference>
<dbReference type="SMART" id="SM00345">
    <property type="entry name" value="HTH_GNTR"/>
    <property type="match status" value="1"/>
</dbReference>
<dbReference type="Pfam" id="PF07702">
    <property type="entry name" value="UTRA"/>
    <property type="match status" value="1"/>
</dbReference>
<dbReference type="InterPro" id="IPR036390">
    <property type="entry name" value="WH_DNA-bd_sf"/>
</dbReference>
<keyword evidence="4" id="KW-0804">Transcription</keyword>
<evidence type="ECO:0000256" key="4">
    <source>
        <dbReference type="ARBA" id="ARBA00023163"/>
    </source>
</evidence>
<dbReference type="GO" id="GO:0003677">
    <property type="term" value="F:DNA binding"/>
    <property type="evidence" value="ECO:0007669"/>
    <property type="project" value="UniProtKB-KW"/>
</dbReference>